<sequence>MYDESLLGQVPPDDFVVSRRRDGSVASTYGELSWNLSAYHPEEQPNTLNFAYWSTGVMTQAREQLARETRYLLFLLMWMRVGPPLSLGTLRNYLTVVNALAEYAEHESCRIRDILGTEQYLWSFVETRCSGWQTETLGSLLPLLAKLGHNQLGFEMVGDKLLQAVRTRGRQYRTTLKQHAPIPTRIYSEIIAELLNVLSEWEPVAEDMLLLMQTCAEDPRLGRSSDQQHIISKQLNIPYVNHPSLKQLLNRTCHDYFSAKAVPPDVKSLSSLITEIQAVAKLTIQTFTGMRDDEAISLPYHCLETTVSNGKTHYIVWGRTTKLNNGRIKRTRWVTNQNGYHAIRLAQQIADAIYEVFAVSTQQATNRTNDHPLFVSVSYLNLAGTSLKPEGNRFRPGSIYLERMKRLRARLEPDIEDSDILELEHIDPHRAWRSEEKFQVGQPWRFTSHQLRRSLALYAQRSGLVSLPSLRRQLQHITNEMSRYYAKGSTFAKDFIGNEKTHFGREWQDTEPESAALSYILNVLLSNDVLFGGHANWVEHRLKGPNGIMLIDRAATLRRFQKGEISYKETPIGGCARVGECSQPALNWLRVDCLRDNCRNLVGNLTKLERVIVAQERMVGALDQHSIEYRTEKADLDVLVAARDEALQQHKGDFK</sequence>
<dbReference type="SUPFAM" id="SSF56349">
    <property type="entry name" value="DNA breaking-rejoining enzymes"/>
    <property type="match status" value="1"/>
</dbReference>
<dbReference type="EMBL" id="JAFLRD010000001">
    <property type="protein sequence ID" value="MBO0414228.1"/>
    <property type="molecule type" value="Genomic_DNA"/>
</dbReference>
<proteinExistence type="predicted"/>
<dbReference type="Proteomes" id="UP000664349">
    <property type="component" value="Unassembled WGS sequence"/>
</dbReference>
<evidence type="ECO:0000313" key="3">
    <source>
        <dbReference type="Proteomes" id="UP000664349"/>
    </source>
</evidence>
<gene>
    <name evidence="2" type="ORF">J1C50_01785</name>
</gene>
<organism evidence="2 3">
    <name type="scientific">Chromobacterium haemolyticum</name>
    <dbReference type="NCBI Taxonomy" id="394935"/>
    <lineage>
        <taxon>Bacteria</taxon>
        <taxon>Pseudomonadati</taxon>
        <taxon>Pseudomonadota</taxon>
        <taxon>Betaproteobacteria</taxon>
        <taxon>Neisseriales</taxon>
        <taxon>Chromobacteriaceae</taxon>
        <taxon>Chromobacterium</taxon>
    </lineage>
</organism>
<comment type="caution">
    <text evidence="2">The sequence shown here is derived from an EMBL/GenBank/DDBJ whole genome shotgun (WGS) entry which is preliminary data.</text>
</comment>
<dbReference type="RefSeq" id="WP_200122298.1">
    <property type="nucleotide sequence ID" value="NZ_JAEILV010000001.1"/>
</dbReference>
<accession>A0ABS3GGP7</accession>
<protein>
    <recommendedName>
        <fullName evidence="4">Integrase</fullName>
    </recommendedName>
</protein>
<evidence type="ECO:0000313" key="2">
    <source>
        <dbReference type="EMBL" id="MBO0414228.1"/>
    </source>
</evidence>
<keyword evidence="3" id="KW-1185">Reference proteome</keyword>
<evidence type="ECO:0008006" key="4">
    <source>
        <dbReference type="Google" id="ProtNLM"/>
    </source>
</evidence>
<keyword evidence="1" id="KW-0233">DNA recombination</keyword>
<name>A0ABS3GGP7_9NEIS</name>
<reference evidence="2 3" key="1">
    <citation type="submission" date="2021-03" db="EMBL/GenBank/DDBJ databases">
        <title>First Case of infection caused by Chromobacterium haemolyticum derived from water in China.</title>
        <authorList>
            <person name="Chen J."/>
            <person name="Liu C."/>
        </authorList>
    </citation>
    <scope>NUCLEOTIDE SEQUENCE [LARGE SCALE GENOMIC DNA]</scope>
    <source>
        <strain evidence="2 3">WJ-5</strain>
    </source>
</reference>
<evidence type="ECO:0000256" key="1">
    <source>
        <dbReference type="ARBA" id="ARBA00023172"/>
    </source>
</evidence>
<dbReference type="InterPro" id="IPR013762">
    <property type="entry name" value="Integrase-like_cat_sf"/>
</dbReference>
<dbReference type="InterPro" id="IPR011010">
    <property type="entry name" value="DNA_brk_join_enz"/>
</dbReference>
<dbReference type="Gene3D" id="1.10.443.10">
    <property type="entry name" value="Intergrase catalytic core"/>
    <property type="match status" value="1"/>
</dbReference>